<sequence length="675" mass="68479">MASPAGQFRPGRLIATFVVITGALYALMFLTPGSNTPKLGIDLQGGTRITLTAQTADGSTPTRESMAQARTILENRVNGSGVAGAQVQVEGSNQLVVTVPGNAADLGELTRSARLNIRPQFSTGYDLAALAAAVPSTSASETGTGSTTSSGPISRTAIGDTEVEQPTTTSGGAVIGPSSSVGETAGESAAETTATTAPSTTESGQGLRGAVEATTDPATTSSAPTTADTASSTPTTADTASSAPTTGDTASASGSTDPSASASGTGTSAAAATWPIAGSDPDNPNQPAGDDTTAWTAWQTAAQTALSSGGIACADIAPTAGIDNPDKPLLACGETPYVPGTDPCATSSNACVYLLDKTLIPGTEIDTAAATIDTQGTGGWGINLQFTSSGYQTWANYTANHNVSTDPNGTDGSFTAFTLDGQVLSSPQIQSAITTTVTRVSGTYTQQTATGLANALKFGALPLNFVQGESQSVSAQLGLEYLNAGLIAGGIGLLLVIIYCLVYYRLLGLITILSLVLSFGLVYVIMVLLGRWIGLSLDMAGVAGLIVAIGITADSFVIYFERLKDEVREGRSFRSAVPRGWERAKRTILSADAVSFLSALVLYVVAVGDVKGFAFTLGLSTVLDLVVVFLVTHPLVAWASGSKVFQSTRYSGLGAVAKAGAQQRASAARLATKEA</sequence>
<feature type="compositionally biased region" description="Low complexity" evidence="10">
    <location>
        <begin position="135"/>
        <end position="156"/>
    </location>
</feature>
<feature type="domain" description="Protein export membrane protein SecD/SecF C-terminal" evidence="11">
    <location>
        <begin position="466"/>
        <end position="639"/>
    </location>
</feature>
<evidence type="ECO:0000313" key="15">
    <source>
        <dbReference type="Proteomes" id="UP000460221"/>
    </source>
</evidence>
<dbReference type="InterPro" id="IPR048631">
    <property type="entry name" value="SecD_1st"/>
</dbReference>
<keyword evidence="2 9" id="KW-0813">Transport</keyword>
<dbReference type="Pfam" id="PF21760">
    <property type="entry name" value="SecD_1st"/>
    <property type="match status" value="1"/>
</dbReference>
<dbReference type="NCBIfam" id="TIGR00916">
    <property type="entry name" value="2A0604s01"/>
    <property type="match status" value="1"/>
</dbReference>
<evidence type="ECO:0000313" key="14">
    <source>
        <dbReference type="EMBL" id="MTD16364.1"/>
    </source>
</evidence>
<accession>A0A7K1FU50</accession>
<feature type="region of interest" description="Disordered" evidence="10">
    <location>
        <begin position="135"/>
        <end position="292"/>
    </location>
</feature>
<dbReference type="Pfam" id="PF07549">
    <property type="entry name" value="Sec_GG"/>
    <property type="match status" value="1"/>
</dbReference>
<name>A0A7K1FU50_9ACTN</name>
<feature type="compositionally biased region" description="Low complexity" evidence="10">
    <location>
        <begin position="213"/>
        <end position="273"/>
    </location>
</feature>
<dbReference type="Gene3D" id="3.30.1360.200">
    <property type="match status" value="1"/>
</dbReference>
<dbReference type="EMBL" id="WLYK01000009">
    <property type="protein sequence ID" value="MTD16364.1"/>
    <property type="molecule type" value="Genomic_DNA"/>
</dbReference>
<evidence type="ECO:0000256" key="9">
    <source>
        <dbReference type="HAMAP-Rule" id="MF_01463"/>
    </source>
</evidence>
<keyword evidence="8 9" id="KW-0472">Membrane</keyword>
<feature type="transmembrane region" description="Helical" evidence="9">
    <location>
        <begin position="613"/>
        <end position="639"/>
    </location>
</feature>
<evidence type="ECO:0000259" key="13">
    <source>
        <dbReference type="Pfam" id="PF22599"/>
    </source>
</evidence>
<comment type="function">
    <text evidence="9">Part of the Sec protein translocase complex. Interacts with the SecYEG preprotein conducting channel. SecDF uses the proton motive force (PMF) to complete protein translocation after the ATP-dependent function of SecA.</text>
</comment>
<dbReference type="InterPro" id="IPR048634">
    <property type="entry name" value="SecD_SecF_C"/>
</dbReference>
<dbReference type="GO" id="GO:0006605">
    <property type="term" value="P:protein targeting"/>
    <property type="evidence" value="ECO:0007669"/>
    <property type="project" value="UniProtKB-UniRule"/>
</dbReference>
<feature type="transmembrane region" description="Helical" evidence="9">
    <location>
        <begin position="539"/>
        <end position="560"/>
    </location>
</feature>
<dbReference type="InterPro" id="IPR055344">
    <property type="entry name" value="SecD_SecF_C_bact"/>
</dbReference>
<dbReference type="Gene3D" id="1.20.1640.10">
    <property type="entry name" value="Multidrug efflux transporter AcrB transmembrane domain"/>
    <property type="match status" value="1"/>
</dbReference>
<dbReference type="GO" id="GO:0043952">
    <property type="term" value="P:protein transport by the Sec complex"/>
    <property type="evidence" value="ECO:0007669"/>
    <property type="project" value="UniProtKB-UniRule"/>
</dbReference>
<keyword evidence="3 9" id="KW-1003">Cell membrane</keyword>
<organism evidence="14 15">
    <name type="scientific">Nakamurella alba</name>
    <dbReference type="NCBI Taxonomy" id="2665158"/>
    <lineage>
        <taxon>Bacteria</taxon>
        <taxon>Bacillati</taxon>
        <taxon>Actinomycetota</taxon>
        <taxon>Actinomycetes</taxon>
        <taxon>Nakamurellales</taxon>
        <taxon>Nakamurellaceae</taxon>
        <taxon>Nakamurella</taxon>
    </lineage>
</organism>
<protein>
    <recommendedName>
        <fullName evidence="9">Protein translocase subunit SecD</fullName>
    </recommendedName>
</protein>
<dbReference type="Proteomes" id="UP000460221">
    <property type="component" value="Unassembled WGS sequence"/>
</dbReference>
<keyword evidence="7 9" id="KW-0811">Translocation</keyword>
<comment type="caution">
    <text evidence="14">The sequence shown here is derived from an EMBL/GenBank/DDBJ whole genome shotgun (WGS) entry which is preliminary data.</text>
</comment>
<evidence type="ECO:0000256" key="10">
    <source>
        <dbReference type="SAM" id="MobiDB-lite"/>
    </source>
</evidence>
<proteinExistence type="inferred from homology"/>
<feature type="domain" description="Protein translocase subunit SecDF P1" evidence="12">
    <location>
        <begin position="66"/>
        <end position="101"/>
    </location>
</feature>
<evidence type="ECO:0000256" key="3">
    <source>
        <dbReference type="ARBA" id="ARBA00022475"/>
    </source>
</evidence>
<dbReference type="PANTHER" id="PTHR30081:SF1">
    <property type="entry name" value="PROTEIN TRANSLOCASE SUBUNIT SECD"/>
    <property type="match status" value="1"/>
</dbReference>
<keyword evidence="6 9" id="KW-1133">Transmembrane helix</keyword>
<feature type="transmembrane region" description="Helical" evidence="9">
    <location>
        <begin position="481"/>
        <end position="502"/>
    </location>
</feature>
<dbReference type="RefSeq" id="WP_322098219.1">
    <property type="nucleotide sequence ID" value="NZ_WLYK01000009.1"/>
</dbReference>
<keyword evidence="4 9" id="KW-0812">Transmembrane</keyword>
<dbReference type="NCBIfam" id="TIGR01129">
    <property type="entry name" value="secD"/>
    <property type="match status" value="1"/>
</dbReference>
<feature type="domain" description="SecDF P1 head subdomain" evidence="13">
    <location>
        <begin position="352"/>
        <end position="462"/>
    </location>
</feature>
<dbReference type="InterPro" id="IPR054384">
    <property type="entry name" value="SecDF_P1_head"/>
</dbReference>
<evidence type="ECO:0000259" key="11">
    <source>
        <dbReference type="Pfam" id="PF02355"/>
    </source>
</evidence>
<dbReference type="InterPro" id="IPR005791">
    <property type="entry name" value="SecD"/>
</dbReference>
<evidence type="ECO:0000256" key="4">
    <source>
        <dbReference type="ARBA" id="ARBA00022692"/>
    </source>
</evidence>
<feature type="compositionally biased region" description="Low complexity" evidence="10">
    <location>
        <begin position="178"/>
        <end position="204"/>
    </location>
</feature>
<evidence type="ECO:0000256" key="2">
    <source>
        <dbReference type="ARBA" id="ARBA00022448"/>
    </source>
</evidence>
<dbReference type="AlphaFoldDB" id="A0A7K1FU50"/>
<comment type="subunit">
    <text evidence="9">Forms a complex with SecF. Part of the essential Sec protein translocation apparatus which comprises SecA, SecYEG and auxiliary proteins SecDF. Other proteins may also be involved.</text>
</comment>
<dbReference type="GO" id="GO:0015450">
    <property type="term" value="F:protein-transporting ATPase activity"/>
    <property type="evidence" value="ECO:0007669"/>
    <property type="project" value="InterPro"/>
</dbReference>
<feature type="transmembrane region" description="Helical" evidence="9">
    <location>
        <begin position="588"/>
        <end position="607"/>
    </location>
</feature>
<evidence type="ECO:0000256" key="5">
    <source>
        <dbReference type="ARBA" id="ARBA00022927"/>
    </source>
</evidence>
<comment type="subcellular location">
    <subcellularLocation>
        <location evidence="1 9">Cell membrane</location>
        <topology evidence="1 9">Multi-pass membrane protein</topology>
    </subcellularLocation>
</comment>
<dbReference type="Pfam" id="PF02355">
    <property type="entry name" value="SecD_SecF_C"/>
    <property type="match status" value="1"/>
</dbReference>
<dbReference type="InterPro" id="IPR022813">
    <property type="entry name" value="SecD/SecF_arch_bac"/>
</dbReference>
<reference evidence="14 15" key="1">
    <citation type="submission" date="2019-11" db="EMBL/GenBank/DDBJ databases">
        <authorList>
            <person name="Jiang L.-Q."/>
        </authorList>
    </citation>
    <scope>NUCLEOTIDE SEQUENCE [LARGE SCALE GENOMIC DNA]</scope>
    <source>
        <strain evidence="14 15">YIM 132087</strain>
    </source>
</reference>
<dbReference type="Pfam" id="PF22599">
    <property type="entry name" value="SecDF_P1_head"/>
    <property type="match status" value="1"/>
</dbReference>
<dbReference type="Gene3D" id="3.30.70.3220">
    <property type="match status" value="1"/>
</dbReference>
<dbReference type="HAMAP" id="MF_01463_B">
    <property type="entry name" value="SecD_B"/>
    <property type="match status" value="1"/>
</dbReference>
<keyword evidence="15" id="KW-1185">Reference proteome</keyword>
<evidence type="ECO:0000256" key="1">
    <source>
        <dbReference type="ARBA" id="ARBA00004651"/>
    </source>
</evidence>
<feature type="transmembrane region" description="Helical" evidence="9">
    <location>
        <begin position="12"/>
        <end position="30"/>
    </location>
</feature>
<evidence type="ECO:0000256" key="8">
    <source>
        <dbReference type="ARBA" id="ARBA00023136"/>
    </source>
</evidence>
<evidence type="ECO:0000256" key="6">
    <source>
        <dbReference type="ARBA" id="ARBA00022989"/>
    </source>
</evidence>
<dbReference type="GO" id="GO:0065002">
    <property type="term" value="P:intracellular protein transmembrane transport"/>
    <property type="evidence" value="ECO:0007669"/>
    <property type="project" value="UniProtKB-UniRule"/>
</dbReference>
<dbReference type="GO" id="GO:0005886">
    <property type="term" value="C:plasma membrane"/>
    <property type="evidence" value="ECO:0007669"/>
    <property type="project" value="UniProtKB-SubCell"/>
</dbReference>
<evidence type="ECO:0000256" key="7">
    <source>
        <dbReference type="ARBA" id="ARBA00023010"/>
    </source>
</evidence>
<keyword evidence="5 9" id="KW-0653">Protein transport</keyword>
<dbReference type="PANTHER" id="PTHR30081">
    <property type="entry name" value="PROTEIN-EXPORT MEMBRANE PROTEIN SEC"/>
    <property type="match status" value="1"/>
</dbReference>
<dbReference type="SUPFAM" id="SSF82866">
    <property type="entry name" value="Multidrug efflux transporter AcrB transmembrane domain"/>
    <property type="match status" value="1"/>
</dbReference>
<comment type="similarity">
    <text evidence="9">Belongs to the SecD/SecF family. SecD subfamily.</text>
</comment>
<dbReference type="InterPro" id="IPR022646">
    <property type="entry name" value="SecD/SecF_CS"/>
</dbReference>
<gene>
    <name evidence="9 14" type="primary">secD</name>
    <name evidence="14" type="ORF">GIS00_20695</name>
</gene>
<evidence type="ECO:0000259" key="12">
    <source>
        <dbReference type="Pfam" id="PF21760"/>
    </source>
</evidence>
<feature type="transmembrane region" description="Helical" evidence="9">
    <location>
        <begin position="509"/>
        <end position="533"/>
    </location>
</feature>